<reference evidence="2" key="1">
    <citation type="submission" date="2021-02" db="EMBL/GenBank/DDBJ databases">
        <title>First Annotated Genome of the Yellow-green Alga Tribonema minus.</title>
        <authorList>
            <person name="Mahan K.M."/>
        </authorList>
    </citation>
    <scope>NUCLEOTIDE SEQUENCE</scope>
    <source>
        <strain evidence="2">UTEX B ZZ1240</strain>
    </source>
</reference>
<organism evidence="2 3">
    <name type="scientific">Tribonema minus</name>
    <dbReference type="NCBI Taxonomy" id="303371"/>
    <lineage>
        <taxon>Eukaryota</taxon>
        <taxon>Sar</taxon>
        <taxon>Stramenopiles</taxon>
        <taxon>Ochrophyta</taxon>
        <taxon>PX clade</taxon>
        <taxon>Xanthophyceae</taxon>
        <taxon>Tribonematales</taxon>
        <taxon>Tribonemataceae</taxon>
        <taxon>Tribonema</taxon>
    </lineage>
</organism>
<evidence type="ECO:0000313" key="3">
    <source>
        <dbReference type="Proteomes" id="UP000664859"/>
    </source>
</evidence>
<dbReference type="EMBL" id="JAFCMP010000513">
    <property type="protein sequence ID" value="KAG5178732.1"/>
    <property type="molecule type" value="Genomic_DNA"/>
</dbReference>
<accession>A0A835YRI1</accession>
<keyword evidence="1" id="KW-0472">Membrane</keyword>
<feature type="transmembrane region" description="Helical" evidence="1">
    <location>
        <begin position="77"/>
        <end position="96"/>
    </location>
</feature>
<gene>
    <name evidence="2" type="ORF">JKP88DRAFT_280999</name>
</gene>
<protein>
    <submittedName>
        <fullName evidence="2">Uncharacterized protein</fullName>
    </submittedName>
</protein>
<keyword evidence="1" id="KW-0812">Transmembrane</keyword>
<evidence type="ECO:0000313" key="2">
    <source>
        <dbReference type="EMBL" id="KAG5178732.1"/>
    </source>
</evidence>
<dbReference type="AlphaFoldDB" id="A0A835YRI1"/>
<feature type="transmembrane region" description="Helical" evidence="1">
    <location>
        <begin position="51"/>
        <end position="71"/>
    </location>
</feature>
<proteinExistence type="predicted"/>
<name>A0A835YRI1_9STRA</name>
<comment type="caution">
    <text evidence="2">The sequence shown here is derived from an EMBL/GenBank/DDBJ whole genome shotgun (WGS) entry which is preliminary data.</text>
</comment>
<keyword evidence="1" id="KW-1133">Transmembrane helix</keyword>
<feature type="transmembrane region" description="Helical" evidence="1">
    <location>
        <begin position="16"/>
        <end position="39"/>
    </location>
</feature>
<keyword evidence="3" id="KW-1185">Reference proteome</keyword>
<evidence type="ECO:0000256" key="1">
    <source>
        <dbReference type="SAM" id="Phobius"/>
    </source>
</evidence>
<sequence>MALTAYSVALRLRSSWYSLDIVIVNAVLLIWAALCFYGVYNDKTGYMKANIGLFALFAAAYVVLGILSVIYGGNLGFAFVSLVFAAIAVSAATATWRHLKSFDTVTTTATATVIQPPYTV</sequence>
<dbReference type="Proteomes" id="UP000664859">
    <property type="component" value="Unassembled WGS sequence"/>
</dbReference>